<feature type="domain" description="BRCT" evidence="1">
    <location>
        <begin position="1"/>
        <end position="26"/>
    </location>
</feature>
<dbReference type="InterPro" id="IPR001357">
    <property type="entry name" value="BRCT_dom"/>
</dbReference>
<proteinExistence type="predicted"/>
<keyword evidence="3" id="KW-1185">Reference proteome</keyword>
<sequence>MPTASPSWHLPCIPKHRRLNPDEHLYILFLQRMSVDEKEQVMKSLEEVDSSQVHSFDRTTAAPRQLDSKRWIRDYFPSSNAILEIARHANAESGYREFSYPSLILVDSGWEASTVIAARWELVAGESKLKFNAARVPMNVANVLLSTCDANEGLTLAQALGDDVYEETKVDFYEDARATSLAAPSRFGRPFVWEEHFEDDYGFGSDAPPIVSLRRLSNTERETLKKTVLAGQNDTNAKLEDLRIYQWKGPGSSRRAIYHIFKHIFDKWNGVTDMFFVDDVLEGENHEPQIMAAMNTDIPNTDSIKMAPIPTTSVLPFWTGSGSGKYGEDLLEKYGDIWRKEVVVDLEPGPFNFSGVDVCPVFFLEPFTADQERRVRTSLSTLDHVEQGEDWGNEYCFFGYLWPDDNRKHSLEDLKDLFESCDPFNPAYNANSSGPYLFANYPHHFVAVDSHCLDETNPKVLIASSLDFHGEDVSDDLGWTCGLVPATEAHLDWLNFDIANAGPEEVIEQPENVWLSDLKEYRENDWPEEW</sequence>
<dbReference type="RefSeq" id="XP_064662884.1">
    <property type="nucleotide sequence ID" value="XM_064798557.1"/>
</dbReference>
<reference evidence="2 3" key="1">
    <citation type="submission" date="2023-08" db="EMBL/GenBank/DDBJ databases">
        <title>Black Yeasts Isolated from many extreme environments.</title>
        <authorList>
            <person name="Coleine C."/>
            <person name="Stajich J.E."/>
            <person name="Selbmann L."/>
        </authorList>
    </citation>
    <scope>NUCLEOTIDE SEQUENCE [LARGE SCALE GENOMIC DNA]</scope>
    <source>
        <strain evidence="2 3">CCFEE 5935</strain>
    </source>
</reference>
<protein>
    <recommendedName>
        <fullName evidence="1">BRCT domain-containing protein</fullName>
    </recommendedName>
</protein>
<organism evidence="2 3">
    <name type="scientific">Saxophila tyrrhenica</name>
    <dbReference type="NCBI Taxonomy" id="1690608"/>
    <lineage>
        <taxon>Eukaryota</taxon>
        <taxon>Fungi</taxon>
        <taxon>Dikarya</taxon>
        <taxon>Ascomycota</taxon>
        <taxon>Pezizomycotina</taxon>
        <taxon>Dothideomycetes</taxon>
        <taxon>Dothideomycetidae</taxon>
        <taxon>Mycosphaerellales</taxon>
        <taxon>Extremaceae</taxon>
        <taxon>Saxophila</taxon>
    </lineage>
</organism>
<dbReference type="AlphaFoldDB" id="A0AAV9PKN3"/>
<gene>
    <name evidence="2" type="ORF">LTR77_001295</name>
</gene>
<dbReference type="GeneID" id="89922643"/>
<dbReference type="PROSITE" id="PS50172">
    <property type="entry name" value="BRCT"/>
    <property type="match status" value="1"/>
</dbReference>
<dbReference type="EMBL" id="JAVRRT010000002">
    <property type="protein sequence ID" value="KAK5174215.1"/>
    <property type="molecule type" value="Genomic_DNA"/>
</dbReference>
<comment type="caution">
    <text evidence="2">The sequence shown here is derived from an EMBL/GenBank/DDBJ whole genome shotgun (WGS) entry which is preliminary data.</text>
</comment>
<name>A0AAV9PKN3_9PEZI</name>
<dbReference type="Proteomes" id="UP001337655">
    <property type="component" value="Unassembled WGS sequence"/>
</dbReference>
<evidence type="ECO:0000313" key="3">
    <source>
        <dbReference type="Proteomes" id="UP001337655"/>
    </source>
</evidence>
<evidence type="ECO:0000259" key="1">
    <source>
        <dbReference type="PROSITE" id="PS50172"/>
    </source>
</evidence>
<accession>A0AAV9PKN3</accession>
<evidence type="ECO:0000313" key="2">
    <source>
        <dbReference type="EMBL" id="KAK5174215.1"/>
    </source>
</evidence>